<sequence length="124" mass="14300">MQMSLFIEVFANKSRIMYRPYSLKNESWMFTRSRIHPNNNNIAAALHIESKTWKPSWTCRQSTDCEWGEREGEHDGYRMAQGGRGWRVADRSGGEQCKEVSSRSSVALGWRMHPTAETAETEGK</sequence>
<evidence type="ECO:0000313" key="2">
    <source>
        <dbReference type="Proteomes" id="UP001333110"/>
    </source>
</evidence>
<organism evidence="1 2">
    <name type="scientific">Mycteria americana</name>
    <name type="common">Wood stork</name>
    <dbReference type="NCBI Taxonomy" id="33587"/>
    <lineage>
        <taxon>Eukaryota</taxon>
        <taxon>Metazoa</taxon>
        <taxon>Chordata</taxon>
        <taxon>Craniata</taxon>
        <taxon>Vertebrata</taxon>
        <taxon>Euteleostomi</taxon>
        <taxon>Archelosauria</taxon>
        <taxon>Archosauria</taxon>
        <taxon>Dinosauria</taxon>
        <taxon>Saurischia</taxon>
        <taxon>Theropoda</taxon>
        <taxon>Coelurosauria</taxon>
        <taxon>Aves</taxon>
        <taxon>Neognathae</taxon>
        <taxon>Neoaves</taxon>
        <taxon>Aequornithes</taxon>
        <taxon>Ciconiiformes</taxon>
        <taxon>Ciconiidae</taxon>
        <taxon>Mycteria</taxon>
    </lineage>
</organism>
<dbReference type="AlphaFoldDB" id="A0AAN7RM17"/>
<proteinExistence type="predicted"/>
<comment type="caution">
    <text evidence="1">The sequence shown here is derived from an EMBL/GenBank/DDBJ whole genome shotgun (WGS) entry which is preliminary data.</text>
</comment>
<accession>A0AAN7RM17</accession>
<gene>
    <name evidence="1" type="ORF">QYF61_016081</name>
</gene>
<keyword evidence="2" id="KW-1185">Reference proteome</keyword>
<evidence type="ECO:0000313" key="1">
    <source>
        <dbReference type="EMBL" id="KAK4809267.1"/>
    </source>
</evidence>
<name>A0AAN7RM17_MYCAM</name>
<protein>
    <submittedName>
        <fullName evidence="1">Uncharacterized protein</fullName>
    </submittedName>
</protein>
<dbReference type="Proteomes" id="UP001333110">
    <property type="component" value="Unassembled WGS sequence"/>
</dbReference>
<reference evidence="1 2" key="1">
    <citation type="journal article" date="2023" name="J. Hered.">
        <title>Chromosome-level genome of the wood stork (Mycteria americana) provides insight into avian chromosome evolution.</title>
        <authorList>
            <person name="Flamio R. Jr."/>
            <person name="Ramstad K.M."/>
        </authorList>
    </citation>
    <scope>NUCLEOTIDE SEQUENCE [LARGE SCALE GENOMIC DNA]</scope>
    <source>
        <strain evidence="1">JAX WOST 10</strain>
    </source>
</reference>
<dbReference type="EMBL" id="JAUNZN010000022">
    <property type="protein sequence ID" value="KAK4809267.1"/>
    <property type="molecule type" value="Genomic_DNA"/>
</dbReference>